<evidence type="ECO:0000313" key="1">
    <source>
        <dbReference type="EMBL" id="GCC44393.1"/>
    </source>
</evidence>
<name>A0A401TP42_CHIPU</name>
<comment type="caution">
    <text evidence="1">The sequence shown here is derived from an EMBL/GenBank/DDBJ whole genome shotgun (WGS) entry which is preliminary data.</text>
</comment>
<proteinExistence type="predicted"/>
<keyword evidence="2" id="KW-1185">Reference proteome</keyword>
<dbReference type="EMBL" id="BEZZ01130087">
    <property type="protein sequence ID" value="GCC44393.1"/>
    <property type="molecule type" value="Genomic_DNA"/>
</dbReference>
<reference evidence="1 2" key="1">
    <citation type="journal article" date="2018" name="Nat. Ecol. Evol.">
        <title>Shark genomes provide insights into elasmobranch evolution and the origin of vertebrates.</title>
        <authorList>
            <person name="Hara Y"/>
            <person name="Yamaguchi K"/>
            <person name="Onimaru K"/>
            <person name="Kadota M"/>
            <person name="Koyanagi M"/>
            <person name="Keeley SD"/>
            <person name="Tatsumi K"/>
            <person name="Tanaka K"/>
            <person name="Motone F"/>
            <person name="Kageyama Y"/>
            <person name="Nozu R"/>
            <person name="Adachi N"/>
            <person name="Nishimura O"/>
            <person name="Nakagawa R"/>
            <person name="Tanegashima C"/>
            <person name="Kiyatake I"/>
            <person name="Matsumoto R"/>
            <person name="Murakumo K"/>
            <person name="Nishida K"/>
            <person name="Terakita A"/>
            <person name="Kuratani S"/>
            <person name="Sato K"/>
            <person name="Hyodo S Kuraku.S."/>
        </authorList>
    </citation>
    <scope>NUCLEOTIDE SEQUENCE [LARGE SCALE GENOMIC DNA]</scope>
</reference>
<dbReference type="OrthoDB" id="687730at2759"/>
<evidence type="ECO:0000313" key="2">
    <source>
        <dbReference type="Proteomes" id="UP000287033"/>
    </source>
</evidence>
<feature type="non-terminal residue" evidence="1">
    <location>
        <position position="1"/>
    </location>
</feature>
<dbReference type="STRING" id="137246.A0A401TP42"/>
<protein>
    <submittedName>
        <fullName evidence="1">Uncharacterized protein</fullName>
    </submittedName>
</protein>
<dbReference type="Proteomes" id="UP000287033">
    <property type="component" value="Unassembled WGS sequence"/>
</dbReference>
<dbReference type="AlphaFoldDB" id="A0A401TP42"/>
<organism evidence="1 2">
    <name type="scientific">Chiloscyllium punctatum</name>
    <name type="common">Brownbanded bambooshark</name>
    <name type="synonym">Hemiscyllium punctatum</name>
    <dbReference type="NCBI Taxonomy" id="137246"/>
    <lineage>
        <taxon>Eukaryota</taxon>
        <taxon>Metazoa</taxon>
        <taxon>Chordata</taxon>
        <taxon>Craniata</taxon>
        <taxon>Vertebrata</taxon>
        <taxon>Chondrichthyes</taxon>
        <taxon>Elasmobranchii</taxon>
        <taxon>Galeomorphii</taxon>
        <taxon>Galeoidea</taxon>
        <taxon>Orectolobiformes</taxon>
        <taxon>Hemiscylliidae</taxon>
        <taxon>Chiloscyllium</taxon>
    </lineage>
</organism>
<sequence length="120" mass="13393">RQFAATDNVYATGLTDAFSSIVSGNGDISQQSIQLSSSATKVEDDSWLNRTVFIDKTVGNDTFFVITWEKQTPEMFVFDPSGNVYNDNDFKMDSTTRTARLNIPGTAQCTQLDQWCLNVM</sequence>
<accession>A0A401TP42</accession>
<gene>
    <name evidence="1" type="ORF">chiPu_0028362</name>
</gene>